<organism evidence="1 2">
    <name type="scientific">Paenibacillus allorhizoplanae</name>
    <dbReference type="NCBI Taxonomy" id="2905648"/>
    <lineage>
        <taxon>Bacteria</taxon>
        <taxon>Bacillati</taxon>
        <taxon>Bacillota</taxon>
        <taxon>Bacilli</taxon>
        <taxon>Bacillales</taxon>
        <taxon>Paenibacillaceae</taxon>
        <taxon>Paenibacillus</taxon>
    </lineage>
</organism>
<evidence type="ECO:0000313" key="2">
    <source>
        <dbReference type="Proteomes" id="UP000838821"/>
    </source>
</evidence>
<reference evidence="1" key="1">
    <citation type="submission" date="2022-01" db="EMBL/GenBank/DDBJ databases">
        <authorList>
            <person name="Criscuolo A."/>
        </authorList>
    </citation>
    <scope>NUCLEOTIDE SEQUENCE</scope>
    <source>
        <strain evidence="1">CIP111891</strain>
    </source>
</reference>
<comment type="caution">
    <text evidence="1">The sequence shown here is derived from an EMBL/GenBank/DDBJ whole genome shotgun (WGS) entry which is preliminary data.</text>
</comment>
<dbReference type="RefSeq" id="WP_236287015.1">
    <property type="nucleotide sequence ID" value="NZ_CAKMMW010000005.1"/>
</dbReference>
<sequence>MKYTETIYTNNRKEILKFPDHYVNLAVTVDDTGIVANAEGKKIVPAGTIVGNGILTDITKKAKKAVTTAGVSNAEGVLFTDVDVTYGPAAGAMLVHGFIDITKLPTVPTPEEVAALNQIAFLK</sequence>
<name>A0ABN8G8J7_9BACL</name>
<dbReference type="EMBL" id="CAKMMW010000005">
    <property type="protein sequence ID" value="CAH1202966.1"/>
    <property type="molecule type" value="Genomic_DNA"/>
</dbReference>
<accession>A0ABN8G8J7</accession>
<keyword evidence="2" id="KW-1185">Reference proteome</keyword>
<proteinExistence type="predicted"/>
<dbReference type="Proteomes" id="UP000838821">
    <property type="component" value="Unassembled WGS sequence"/>
</dbReference>
<protein>
    <recommendedName>
        <fullName evidence="3">Head decoration protein</fullName>
    </recommendedName>
</protein>
<evidence type="ECO:0000313" key="1">
    <source>
        <dbReference type="EMBL" id="CAH1202966.1"/>
    </source>
</evidence>
<gene>
    <name evidence="1" type="ORF">PAECIP111891_02176</name>
</gene>
<evidence type="ECO:0008006" key="3">
    <source>
        <dbReference type="Google" id="ProtNLM"/>
    </source>
</evidence>